<reference evidence="1 2" key="1">
    <citation type="submission" date="2018-03" db="EMBL/GenBank/DDBJ databases">
        <title>Genomic Encyclopedia of Archaeal and Bacterial Type Strains, Phase II (KMG-II): from individual species to whole genera.</title>
        <authorList>
            <person name="Goeker M."/>
        </authorList>
    </citation>
    <scope>NUCLEOTIDE SEQUENCE [LARGE SCALE GENOMIC DNA]</scope>
    <source>
        <strain evidence="1 2">DSM 45348</strain>
    </source>
</reference>
<name>A0A2T0RMB9_9ACTN</name>
<keyword evidence="2" id="KW-1185">Reference proteome</keyword>
<gene>
    <name evidence="1" type="ORF">CLV70_11738</name>
</gene>
<dbReference type="EMBL" id="PVZG01000017">
    <property type="protein sequence ID" value="PRY22335.1"/>
    <property type="molecule type" value="Genomic_DNA"/>
</dbReference>
<sequence length="107" mass="11498">MLPGTDVAGDLADISAGRGTWRPEVNRYEVNGRTYAVEASGTVFPVSGPGLVNLSRSEYKVLRQLIGSDGDIGAAREALRRDPSVGDADWRPALDVFRHHKSYKGGA</sequence>
<dbReference type="AlphaFoldDB" id="A0A2T0RMB9"/>
<dbReference type="Proteomes" id="UP000239209">
    <property type="component" value="Unassembled WGS sequence"/>
</dbReference>
<evidence type="ECO:0000313" key="2">
    <source>
        <dbReference type="Proteomes" id="UP000239209"/>
    </source>
</evidence>
<proteinExistence type="predicted"/>
<accession>A0A2T0RMB9</accession>
<protein>
    <submittedName>
        <fullName evidence="1">Uncharacterized protein</fullName>
    </submittedName>
</protein>
<comment type="caution">
    <text evidence="1">The sequence shown here is derived from an EMBL/GenBank/DDBJ whole genome shotgun (WGS) entry which is preliminary data.</text>
</comment>
<organism evidence="1 2">
    <name type="scientific">Pseudosporangium ferrugineum</name>
    <dbReference type="NCBI Taxonomy" id="439699"/>
    <lineage>
        <taxon>Bacteria</taxon>
        <taxon>Bacillati</taxon>
        <taxon>Actinomycetota</taxon>
        <taxon>Actinomycetes</taxon>
        <taxon>Micromonosporales</taxon>
        <taxon>Micromonosporaceae</taxon>
        <taxon>Pseudosporangium</taxon>
    </lineage>
</organism>
<evidence type="ECO:0000313" key="1">
    <source>
        <dbReference type="EMBL" id="PRY22335.1"/>
    </source>
</evidence>